<organism evidence="10 11">
    <name type="scientific">Puccinia graminis f. sp. tritici</name>
    <dbReference type="NCBI Taxonomy" id="56615"/>
    <lineage>
        <taxon>Eukaryota</taxon>
        <taxon>Fungi</taxon>
        <taxon>Dikarya</taxon>
        <taxon>Basidiomycota</taxon>
        <taxon>Pucciniomycotina</taxon>
        <taxon>Pucciniomycetes</taxon>
        <taxon>Pucciniales</taxon>
        <taxon>Pucciniaceae</taxon>
        <taxon>Puccinia</taxon>
    </lineage>
</organism>
<evidence type="ECO:0000313" key="10">
    <source>
        <dbReference type="EMBL" id="KAA1121937.1"/>
    </source>
</evidence>
<dbReference type="InterPro" id="IPR038765">
    <property type="entry name" value="Papain-like_cys_pep_sf"/>
</dbReference>
<evidence type="ECO:0000313" key="11">
    <source>
        <dbReference type="Proteomes" id="UP000325313"/>
    </source>
</evidence>
<dbReference type="SUPFAM" id="SSF54001">
    <property type="entry name" value="Cysteine proteinases"/>
    <property type="match status" value="1"/>
</dbReference>
<name>A0A5B0R8J5_PUCGR</name>
<dbReference type="PROSITE" id="PS00140">
    <property type="entry name" value="UCH_1"/>
    <property type="match status" value="1"/>
</dbReference>
<dbReference type="Gene3D" id="3.40.532.10">
    <property type="entry name" value="Peptidase C12, ubiquitin carboxyl-terminal hydrolase"/>
    <property type="match status" value="1"/>
</dbReference>
<evidence type="ECO:0000256" key="4">
    <source>
        <dbReference type="ARBA" id="ARBA00022786"/>
    </source>
</evidence>
<dbReference type="GO" id="GO:0006511">
    <property type="term" value="P:ubiquitin-dependent protein catabolic process"/>
    <property type="evidence" value="ECO:0007669"/>
    <property type="project" value="UniProtKB-UniRule"/>
</dbReference>
<feature type="site" description="Transition state stabilizer" evidence="7">
    <location>
        <position position="90"/>
    </location>
</feature>
<feature type="domain" description="UCH catalytic" evidence="9">
    <location>
        <begin position="2"/>
        <end position="239"/>
    </location>
</feature>
<dbReference type="PANTHER" id="PTHR10589">
    <property type="entry name" value="UBIQUITIN CARBOXYL-TERMINAL HYDROLASE"/>
    <property type="match status" value="1"/>
</dbReference>
<feature type="active site" description="Nucleophile" evidence="7">
    <location>
        <position position="96"/>
    </location>
</feature>
<keyword evidence="3 7" id="KW-0645">Protease</keyword>
<sequence>MRWLPLESNPEVMNAWSSALGLSTDQVSFTDVYGLDAELLAMVPKPVYAVLMLFPISKEYEAARAAEHARIVDQAGGALKSDERLIFIKQTISNACGTIGLLHALANNSEIPITEGPLTKFLEQCRAKSPSERAQLLEDDCAIADVHADQAQSGQSKVPSSDEEVNLHFICFVKKIAQPDRPEAEPARLVELDGRKAFPIDHGPIAPSQDLLEVSPTFSIICLSLYDHRLLFSCYCLRRLWYRWSNSSFNCLRIM</sequence>
<feature type="site" description="Important for enzyme activity" evidence="7">
    <location>
        <position position="193"/>
    </location>
</feature>
<dbReference type="CDD" id="cd09616">
    <property type="entry name" value="Peptidase_C12_UCH_L1_L3"/>
    <property type="match status" value="1"/>
</dbReference>
<evidence type="ECO:0000256" key="1">
    <source>
        <dbReference type="ARBA" id="ARBA00000707"/>
    </source>
</evidence>
<evidence type="ECO:0000256" key="8">
    <source>
        <dbReference type="RuleBase" id="RU361215"/>
    </source>
</evidence>
<evidence type="ECO:0000256" key="3">
    <source>
        <dbReference type="ARBA" id="ARBA00022670"/>
    </source>
</evidence>
<evidence type="ECO:0000256" key="5">
    <source>
        <dbReference type="ARBA" id="ARBA00022801"/>
    </source>
</evidence>
<dbReference type="InterPro" id="IPR057254">
    <property type="entry name" value="UCH_AS"/>
</dbReference>
<evidence type="ECO:0000256" key="2">
    <source>
        <dbReference type="ARBA" id="ARBA00009326"/>
    </source>
</evidence>
<dbReference type="InterPro" id="IPR036959">
    <property type="entry name" value="Peptidase_C12_UCH_sf"/>
</dbReference>
<dbReference type="AlphaFoldDB" id="A0A5B0R8J5"/>
<reference evidence="10 11" key="1">
    <citation type="submission" date="2019-05" db="EMBL/GenBank/DDBJ databases">
        <title>Emergence of the Ug99 lineage of the wheat stem rust pathogen through somatic hybridization.</title>
        <authorList>
            <person name="Li F."/>
            <person name="Upadhyaya N.M."/>
            <person name="Sperschneider J."/>
            <person name="Matny O."/>
            <person name="Nguyen-Phuc H."/>
            <person name="Mago R."/>
            <person name="Raley C."/>
            <person name="Miller M.E."/>
            <person name="Silverstein K.A.T."/>
            <person name="Henningsen E."/>
            <person name="Hirsch C.D."/>
            <person name="Visser B."/>
            <person name="Pretorius Z.A."/>
            <person name="Steffenson B.J."/>
            <person name="Schwessinger B."/>
            <person name="Dodds P.N."/>
            <person name="Figueroa M."/>
        </authorList>
    </citation>
    <scope>NUCLEOTIDE SEQUENCE [LARGE SCALE GENOMIC DNA]</scope>
    <source>
        <strain evidence="10 11">Ug99</strain>
    </source>
</reference>
<dbReference type="Pfam" id="PF01088">
    <property type="entry name" value="Peptidase_C12"/>
    <property type="match status" value="1"/>
</dbReference>
<evidence type="ECO:0000256" key="6">
    <source>
        <dbReference type="ARBA" id="ARBA00022807"/>
    </source>
</evidence>
<dbReference type="PROSITE" id="PS52048">
    <property type="entry name" value="UCH_DOMAIN"/>
    <property type="match status" value="1"/>
</dbReference>
<dbReference type="GO" id="GO:0005737">
    <property type="term" value="C:cytoplasm"/>
    <property type="evidence" value="ECO:0007669"/>
    <property type="project" value="TreeGrafter"/>
</dbReference>
<proteinExistence type="inferred from homology"/>
<evidence type="ECO:0000259" key="9">
    <source>
        <dbReference type="PROSITE" id="PS52048"/>
    </source>
</evidence>
<keyword evidence="4 7" id="KW-0833">Ubl conjugation pathway</keyword>
<evidence type="ECO:0000256" key="7">
    <source>
        <dbReference type="PROSITE-ProRule" id="PRU01393"/>
    </source>
</evidence>
<dbReference type="PRINTS" id="PR00707">
    <property type="entry name" value="UBCTHYDRLASE"/>
</dbReference>
<feature type="active site" description="Proton donor" evidence="7">
    <location>
        <position position="168"/>
    </location>
</feature>
<dbReference type="FunFam" id="3.40.532.10:FF:000006">
    <property type="entry name" value="Ubiquitin carboxyl-terminal hydrolase"/>
    <property type="match status" value="1"/>
</dbReference>
<keyword evidence="5 7" id="KW-0378">Hydrolase</keyword>
<keyword evidence="6 7" id="KW-0788">Thiol protease</keyword>
<comment type="similarity">
    <text evidence="2 7 8">Belongs to the peptidase C12 family.</text>
</comment>
<dbReference type="PANTHER" id="PTHR10589:SF17">
    <property type="entry name" value="UBIQUITIN CARBOXYL-TERMINAL HYDROLASE"/>
    <property type="match status" value="1"/>
</dbReference>
<dbReference type="GO" id="GO:0004843">
    <property type="term" value="F:cysteine-type deubiquitinase activity"/>
    <property type="evidence" value="ECO:0007669"/>
    <property type="project" value="UniProtKB-UniRule"/>
</dbReference>
<dbReference type="EC" id="3.4.19.12" evidence="8"/>
<protein>
    <recommendedName>
        <fullName evidence="8">Ubiquitin carboxyl-terminal hydrolase</fullName>
        <ecNumber evidence="8">3.4.19.12</ecNumber>
    </recommendedName>
</protein>
<dbReference type="Proteomes" id="UP000325313">
    <property type="component" value="Unassembled WGS sequence"/>
</dbReference>
<dbReference type="EMBL" id="VDEP01000237">
    <property type="protein sequence ID" value="KAA1121937.1"/>
    <property type="molecule type" value="Genomic_DNA"/>
</dbReference>
<comment type="catalytic activity">
    <reaction evidence="1 7 8">
        <text>Thiol-dependent hydrolysis of ester, thioester, amide, peptide and isopeptide bonds formed by the C-terminal Gly of ubiquitin (a 76-residue protein attached to proteins as an intracellular targeting signal).</text>
        <dbReference type="EC" id="3.4.19.12"/>
    </reaction>
</comment>
<gene>
    <name evidence="10" type="primary">YUH1_2</name>
    <name evidence="10" type="ORF">PGTUg99_035734</name>
</gene>
<comment type="caution">
    <text evidence="10">The sequence shown here is derived from an EMBL/GenBank/DDBJ whole genome shotgun (WGS) entry which is preliminary data.</text>
</comment>
<dbReference type="InterPro" id="IPR001578">
    <property type="entry name" value="Peptidase_C12_UCH"/>
</dbReference>
<accession>A0A5B0R8J5</accession>
<dbReference type="GO" id="GO:0016579">
    <property type="term" value="P:protein deubiquitination"/>
    <property type="evidence" value="ECO:0007669"/>
    <property type="project" value="TreeGrafter"/>
</dbReference>